<dbReference type="GO" id="GO:0051239">
    <property type="term" value="P:regulation of multicellular organismal process"/>
    <property type="evidence" value="ECO:0007669"/>
    <property type="project" value="UniProtKB-ARBA"/>
</dbReference>
<dbReference type="GO" id="GO:0005524">
    <property type="term" value="F:ATP binding"/>
    <property type="evidence" value="ECO:0007669"/>
    <property type="project" value="UniProtKB-UniRule"/>
</dbReference>
<dbReference type="GO" id="GO:0005938">
    <property type="term" value="C:cell cortex"/>
    <property type="evidence" value="ECO:0007669"/>
    <property type="project" value="UniProtKB-SubCell"/>
</dbReference>
<accession>A0A6J3FBZ4</accession>
<dbReference type="InterPro" id="IPR011993">
    <property type="entry name" value="PH-like_dom_sf"/>
</dbReference>
<dbReference type="GO" id="GO:0007172">
    <property type="term" value="P:signal complex assembly"/>
    <property type="evidence" value="ECO:0007669"/>
    <property type="project" value="InterPro"/>
</dbReference>
<dbReference type="CDD" id="cd13190">
    <property type="entry name" value="FERM_C_FAK1"/>
    <property type="match status" value="1"/>
</dbReference>
<keyword evidence="8" id="KW-0963">Cytoplasm</keyword>
<dbReference type="GO" id="GO:0030155">
    <property type="term" value="P:regulation of cell adhesion"/>
    <property type="evidence" value="ECO:0007669"/>
    <property type="project" value="UniProtKB-ARBA"/>
</dbReference>
<dbReference type="SUPFAM" id="SSF68993">
    <property type="entry name" value="FAT domain of focal adhesion kinase"/>
    <property type="match status" value="1"/>
</dbReference>
<feature type="domain" description="Protein kinase" evidence="28">
    <location>
        <begin position="309"/>
        <end position="567"/>
    </location>
</feature>
<dbReference type="CDD" id="cd05056">
    <property type="entry name" value="PTKc_FAK"/>
    <property type="match status" value="1"/>
</dbReference>
<comment type="subcellular location">
    <subcellularLocation>
        <location evidence="2">Cell junction</location>
        <location evidence="2">Focal adhesion</location>
    </subcellularLocation>
    <subcellularLocation>
        <location evidence="3">Cell membrane</location>
        <topology evidence="3">Peripheral membrane protein</topology>
        <orientation evidence="3">Cytoplasmic side</orientation>
    </subcellularLocation>
    <subcellularLocation>
        <location evidence="4">Cytoplasm</location>
        <location evidence="4">Cell cortex</location>
    </subcellularLocation>
    <subcellularLocation>
        <location evidence="1">Cytoplasm</location>
        <location evidence="1">Cytoskeleton</location>
        <location evidence="1">Cilium basal body</location>
    </subcellularLocation>
</comment>
<dbReference type="InterPro" id="IPR000719">
    <property type="entry name" value="Prot_kinase_dom"/>
</dbReference>
<sequence>MEMLLMSGYELRIRYLPKGFLNQFTEDKPTLNFFYQQVKSDYMLEIADQVDQEIALKLGCLEIRRSYWEMRGNALEKKSNYEVLEKDVGLKRFFPKSLLDSVKAKTLRKLIQQTFRQFANLNREESILKFFEILSPVYRFDKECFKCALGSSWIISVELAIGPEEGISYLTDKGCNPTHLADFNQVQTIQYSNSEDKDRKGMLQLKIAGAPEPLTVTAPSLTIAENMADLIDGYCRLVNGASQSFIIRPQKEGERALPSIPKLANSEKQGMRTHAVSVSETDDYAEIIDEEDTYTMPSTRDYEIQRERIELGRCIGEGQFGDVHQGVYISPENPALAVAIKTCKNCTSDSVREKFLQEALTMRQFDHPHIVKLIGVITENPVWIIMELCTLGELRSFLQVRKYSLDLASLILYAYQLSTALAYLESKRFVHRDIAARNVLVSSNDCVKLGDFGLSRYMEDSTYYKASKGKLPIKWMAPESINFRRFTSASDVWMFGVCMWEILMHGVKPFQGVKNNDVIGRIENGERLPMPPNCPPTLYSLMTKCWAYDPSRRPRFTELKAQLSTILEEEKAQQEERMRMESRRQATVSWDSGGSDEAPPKPSRPGYPSPRSSEGFYPSPQHMVQANHYQVSGYPGSHGITAMAGSIYPGQASLLDQADSWNHRPQEISVWQPNVEDSTALDLRGMGQVLPTHLMEERLIRQQQEMEEDQRWLEKEERFLKPDVRLSRGSIDREDGSLQGPIGNQHIYQPVGKPDPAAPPKKPPRPGAPGHLGSLASLSSPGDSYNEGVKPWRLQPQEISPPPTANLDRSNDKVYENVTGLVKAVIEMSSKIQPAPPEEYVPMVKEVGLALRTLLATVDETIPLLPASTHREIEMAQKLLNSDLGELINKMKLAQQYVMTSLQQEYKKQMLTAAHALAVDAKNLLDVIDQARLKMLGQTRPH</sequence>
<evidence type="ECO:0000256" key="10">
    <source>
        <dbReference type="ARBA" id="ARBA00022657"/>
    </source>
</evidence>
<dbReference type="GO" id="GO:0001525">
    <property type="term" value="P:angiogenesis"/>
    <property type="evidence" value="ECO:0007669"/>
    <property type="project" value="UniProtKB-KW"/>
</dbReference>
<evidence type="ECO:0000256" key="21">
    <source>
        <dbReference type="ARBA" id="ARBA00042078"/>
    </source>
</evidence>
<evidence type="ECO:0000256" key="26">
    <source>
        <dbReference type="PROSITE-ProRule" id="PRU10141"/>
    </source>
</evidence>
<dbReference type="Gene3D" id="1.10.510.10">
    <property type="entry name" value="Transferase(Phosphotransferase) domain 1"/>
    <property type="match status" value="1"/>
</dbReference>
<keyword evidence="12 26" id="KW-0547">Nucleotide-binding</keyword>
<dbReference type="GeneID" id="116529205"/>
<dbReference type="InterPro" id="IPR011009">
    <property type="entry name" value="Kinase-like_dom_sf"/>
</dbReference>
<keyword evidence="19" id="KW-0966">Cell projection</keyword>
<dbReference type="Pfam" id="PF03623">
    <property type="entry name" value="Focal_AT"/>
    <property type="match status" value="1"/>
</dbReference>
<evidence type="ECO:0000256" key="12">
    <source>
        <dbReference type="ARBA" id="ARBA00022741"/>
    </source>
</evidence>
<dbReference type="PROSITE" id="PS00109">
    <property type="entry name" value="PROTEIN_KINASE_TYR"/>
    <property type="match status" value="1"/>
</dbReference>
<evidence type="ECO:0000256" key="8">
    <source>
        <dbReference type="ARBA" id="ARBA00022490"/>
    </source>
</evidence>
<dbReference type="InterPro" id="IPR017441">
    <property type="entry name" value="Protein_kinase_ATP_BS"/>
</dbReference>
<dbReference type="GO" id="GO:0048010">
    <property type="term" value="P:vascular endothelial growth factor receptor signaling pathway"/>
    <property type="evidence" value="ECO:0007669"/>
    <property type="project" value="UniProtKB-ARBA"/>
</dbReference>
<keyword evidence="14 26" id="KW-0067">ATP-binding</keyword>
<evidence type="ECO:0000256" key="5">
    <source>
        <dbReference type="ARBA" id="ARBA00011903"/>
    </source>
</evidence>
<dbReference type="GO" id="GO:0005925">
    <property type="term" value="C:focal adhesion"/>
    <property type="evidence" value="ECO:0007669"/>
    <property type="project" value="UniProtKB-SubCell"/>
</dbReference>
<feature type="domain" description="FERM" evidence="29">
    <location>
        <begin position="1"/>
        <end position="242"/>
    </location>
</feature>
<dbReference type="SUPFAM" id="SSF56112">
    <property type="entry name" value="Protein kinase-like (PK-like)"/>
    <property type="match status" value="1"/>
</dbReference>
<dbReference type="InterPro" id="IPR020635">
    <property type="entry name" value="Tyr_kinase_cat_dom"/>
</dbReference>
<evidence type="ECO:0000256" key="3">
    <source>
        <dbReference type="ARBA" id="ARBA00004413"/>
    </source>
</evidence>
<keyword evidence="13 31" id="KW-0418">Kinase</keyword>
<evidence type="ECO:0000256" key="16">
    <source>
        <dbReference type="ARBA" id="ARBA00023136"/>
    </source>
</evidence>
<evidence type="ECO:0000313" key="30">
    <source>
        <dbReference type="Proteomes" id="UP000504640"/>
    </source>
</evidence>
<keyword evidence="15" id="KW-0965">Cell junction</keyword>
<evidence type="ECO:0000256" key="23">
    <source>
        <dbReference type="ARBA" id="ARBA00051245"/>
    </source>
</evidence>
<evidence type="ECO:0000256" key="22">
    <source>
        <dbReference type="ARBA" id="ARBA00043012"/>
    </source>
</evidence>
<dbReference type="Pfam" id="PF21477">
    <property type="entry name" value="FERM_C_FAK1"/>
    <property type="match status" value="1"/>
</dbReference>
<evidence type="ECO:0000256" key="20">
    <source>
        <dbReference type="ARBA" id="ARBA00039644"/>
    </source>
</evidence>
<dbReference type="FunFam" id="1.20.80.10:FF:000004">
    <property type="entry name" value="Protein-tyrosine kinase 2-beta isoform 1"/>
    <property type="match status" value="1"/>
</dbReference>
<dbReference type="PROSITE" id="PS00107">
    <property type="entry name" value="PROTEIN_KINASE_ATP"/>
    <property type="match status" value="1"/>
</dbReference>
<dbReference type="InterPro" id="IPR036137">
    <property type="entry name" value="Focal_adhe_kin_target_dom_sf"/>
</dbReference>
<gene>
    <name evidence="31" type="primary">PTK2</name>
</gene>
<evidence type="ECO:0000256" key="17">
    <source>
        <dbReference type="ARBA" id="ARBA00023137"/>
    </source>
</evidence>
<dbReference type="SMART" id="SM00219">
    <property type="entry name" value="TyrKc"/>
    <property type="match status" value="1"/>
</dbReference>
<dbReference type="GO" id="GO:0008284">
    <property type="term" value="P:positive regulation of cell population proliferation"/>
    <property type="evidence" value="ECO:0007669"/>
    <property type="project" value="UniProtKB-ARBA"/>
</dbReference>
<dbReference type="InterPro" id="IPR035963">
    <property type="entry name" value="FERM_2"/>
</dbReference>
<dbReference type="InterPro" id="IPR005189">
    <property type="entry name" value="Focal_adhesion_kin_target_dom"/>
</dbReference>
<evidence type="ECO:0000256" key="1">
    <source>
        <dbReference type="ARBA" id="ARBA00004120"/>
    </source>
</evidence>
<dbReference type="FunFam" id="2.30.29.30:FF:000058">
    <property type="entry name" value="focal adhesion kinase 1 isoform X1"/>
    <property type="match status" value="1"/>
</dbReference>
<evidence type="ECO:0000256" key="2">
    <source>
        <dbReference type="ARBA" id="ARBA00004246"/>
    </source>
</evidence>
<dbReference type="FunFam" id="3.30.200.20:FF:000047">
    <property type="entry name" value="focal adhesion kinase 1 isoform X2"/>
    <property type="match status" value="1"/>
</dbReference>
<comment type="catalytic activity">
    <reaction evidence="23">
        <text>L-tyrosyl-[protein] + ATP = O-phospho-L-tyrosyl-[protein] + ADP + H(+)</text>
        <dbReference type="Rhea" id="RHEA:10596"/>
        <dbReference type="Rhea" id="RHEA-COMP:10136"/>
        <dbReference type="Rhea" id="RHEA-COMP:20101"/>
        <dbReference type="ChEBI" id="CHEBI:15378"/>
        <dbReference type="ChEBI" id="CHEBI:30616"/>
        <dbReference type="ChEBI" id="CHEBI:46858"/>
        <dbReference type="ChEBI" id="CHEBI:61978"/>
        <dbReference type="ChEBI" id="CHEBI:456216"/>
        <dbReference type="EC" id="2.7.10.2"/>
    </reaction>
</comment>
<keyword evidence="10" id="KW-0037">Angiogenesis</keyword>
<evidence type="ECO:0000256" key="13">
    <source>
        <dbReference type="ARBA" id="ARBA00022777"/>
    </source>
</evidence>
<dbReference type="GO" id="GO:0004715">
    <property type="term" value="F:non-membrane spanning protein tyrosine kinase activity"/>
    <property type="evidence" value="ECO:0007669"/>
    <property type="project" value="UniProtKB-EC"/>
</dbReference>
<dbReference type="SUPFAM" id="SSF50729">
    <property type="entry name" value="PH domain-like"/>
    <property type="match status" value="1"/>
</dbReference>
<dbReference type="InterPro" id="IPR041784">
    <property type="entry name" value="FAK1/PYK2_FERM_C"/>
</dbReference>
<feature type="region of interest" description="Disordered" evidence="27">
    <location>
        <begin position="726"/>
        <end position="812"/>
    </location>
</feature>
<evidence type="ECO:0000256" key="24">
    <source>
        <dbReference type="ARBA" id="ARBA00075904"/>
    </source>
</evidence>
<dbReference type="InterPro" id="IPR001245">
    <property type="entry name" value="Ser-Thr/Tyr_kinase_cat_dom"/>
</dbReference>
<dbReference type="PROSITE" id="PS50057">
    <property type="entry name" value="FERM_3"/>
    <property type="match status" value="1"/>
</dbReference>
<dbReference type="PRINTS" id="PR00109">
    <property type="entry name" value="TYRKINASE"/>
</dbReference>
<evidence type="ECO:0000256" key="4">
    <source>
        <dbReference type="ARBA" id="ARBA00004544"/>
    </source>
</evidence>
<evidence type="ECO:0000256" key="25">
    <source>
        <dbReference type="ARBA" id="ARBA00076769"/>
    </source>
</evidence>
<keyword evidence="11" id="KW-0808">Transferase</keyword>
<dbReference type="GO" id="GO:0005886">
    <property type="term" value="C:plasma membrane"/>
    <property type="evidence" value="ECO:0007669"/>
    <property type="project" value="UniProtKB-SubCell"/>
</dbReference>
<dbReference type="InterPro" id="IPR000299">
    <property type="entry name" value="FERM_domain"/>
</dbReference>
<evidence type="ECO:0000256" key="9">
    <source>
        <dbReference type="ARBA" id="ARBA00022553"/>
    </source>
</evidence>
<dbReference type="InterPro" id="IPR008266">
    <property type="entry name" value="Tyr_kinase_AS"/>
</dbReference>
<dbReference type="RefSeq" id="XP_032102967.1">
    <property type="nucleotide sequence ID" value="XM_032247076.1"/>
</dbReference>
<feature type="binding site" evidence="26">
    <location>
        <position position="341"/>
    </location>
    <ligand>
        <name>ATP</name>
        <dbReference type="ChEBI" id="CHEBI:30616"/>
    </ligand>
</feature>
<evidence type="ECO:0000256" key="6">
    <source>
        <dbReference type="ARBA" id="ARBA00022473"/>
    </source>
</evidence>
<dbReference type="PANTHER" id="PTHR46221:SF12">
    <property type="entry name" value="NON-SPECIFIC PROTEIN-TYROSINE KINASE"/>
    <property type="match status" value="1"/>
</dbReference>
<evidence type="ECO:0000256" key="11">
    <source>
        <dbReference type="ARBA" id="ARBA00022679"/>
    </source>
</evidence>
<dbReference type="Pfam" id="PF00373">
    <property type="entry name" value="FERM_M"/>
    <property type="match status" value="1"/>
</dbReference>
<dbReference type="CTD" id="5747"/>
<evidence type="ECO:0000256" key="14">
    <source>
        <dbReference type="ARBA" id="ARBA00022840"/>
    </source>
</evidence>
<dbReference type="InterPro" id="IPR019748">
    <property type="entry name" value="FERM_central"/>
</dbReference>
<dbReference type="FunFam" id="1.20.120.330:FF:000001">
    <property type="entry name" value="focal adhesion kinase 1 isoform X1"/>
    <property type="match status" value="1"/>
</dbReference>
<keyword evidence="9" id="KW-0597">Phosphoprotein</keyword>
<evidence type="ECO:0000256" key="15">
    <source>
        <dbReference type="ARBA" id="ARBA00022949"/>
    </source>
</evidence>
<dbReference type="GO" id="GO:0045595">
    <property type="term" value="P:regulation of cell differentiation"/>
    <property type="evidence" value="ECO:0007669"/>
    <property type="project" value="UniProtKB-ARBA"/>
</dbReference>
<proteinExistence type="predicted"/>
<dbReference type="SUPFAM" id="SSF47031">
    <property type="entry name" value="Second domain of FERM"/>
    <property type="match status" value="1"/>
</dbReference>
<dbReference type="Gene3D" id="1.20.80.10">
    <property type="match status" value="1"/>
</dbReference>
<feature type="region of interest" description="Disordered" evidence="27">
    <location>
        <begin position="571"/>
        <end position="620"/>
    </location>
</feature>
<keyword evidence="18" id="KW-0206">Cytoskeleton</keyword>
<evidence type="ECO:0000256" key="18">
    <source>
        <dbReference type="ARBA" id="ARBA00023212"/>
    </source>
</evidence>
<keyword evidence="17" id="KW-0829">Tyrosine-protein kinase</keyword>
<dbReference type="FunFam" id="1.10.510.10:FF:000039">
    <property type="entry name" value="Focal adhesion kinase, isoform D"/>
    <property type="match status" value="1"/>
</dbReference>
<dbReference type="AlphaFoldDB" id="A0A6J3FBZ4"/>
<evidence type="ECO:0000256" key="7">
    <source>
        <dbReference type="ARBA" id="ARBA00022475"/>
    </source>
</evidence>
<dbReference type="InterPro" id="IPR049385">
    <property type="entry name" value="FAK1-like_FERM_C"/>
</dbReference>
<dbReference type="Proteomes" id="UP000504640">
    <property type="component" value="Unplaced"/>
</dbReference>
<evidence type="ECO:0000313" key="31">
    <source>
        <dbReference type="RefSeq" id="XP_032102967.1"/>
    </source>
</evidence>
<evidence type="ECO:0000259" key="28">
    <source>
        <dbReference type="PROSITE" id="PS50011"/>
    </source>
</evidence>
<keyword evidence="7" id="KW-1003">Cell membrane</keyword>
<dbReference type="PROSITE" id="PS50011">
    <property type="entry name" value="PROTEIN_KINASE_DOM"/>
    <property type="match status" value="1"/>
</dbReference>
<dbReference type="Gene3D" id="1.20.120.330">
    <property type="entry name" value="Nucleotidyltransferases domain 2"/>
    <property type="match status" value="1"/>
</dbReference>
<dbReference type="Gene3D" id="2.30.29.30">
    <property type="entry name" value="Pleckstrin-homology domain (PH domain)/Phosphotyrosine-binding domain (PTB)"/>
    <property type="match status" value="1"/>
</dbReference>
<dbReference type="CDD" id="cd14473">
    <property type="entry name" value="FERM_B-lobe"/>
    <property type="match status" value="1"/>
</dbReference>
<dbReference type="EC" id="2.7.10.2" evidence="5"/>
<keyword evidence="16" id="KW-0472">Membrane</keyword>
<protein>
    <recommendedName>
        <fullName evidence="20">Focal adhesion kinase 1</fullName>
        <ecNumber evidence="5">2.7.10.2</ecNumber>
    </recommendedName>
    <alternativeName>
        <fullName evidence="24">Focal adhesion kinase-related nonkinase</fullName>
    </alternativeName>
    <alternativeName>
        <fullName evidence="21">Protein-tyrosine kinase 2</fullName>
    </alternativeName>
    <alternativeName>
        <fullName evidence="25">p125FAK</fullName>
    </alternativeName>
    <alternativeName>
        <fullName evidence="22">pp125FAK</fullName>
    </alternativeName>
</protein>
<dbReference type="GO" id="GO:0030154">
    <property type="term" value="P:cell differentiation"/>
    <property type="evidence" value="ECO:0007669"/>
    <property type="project" value="UniProtKB-ARBA"/>
</dbReference>
<keyword evidence="30" id="KW-1185">Reference proteome</keyword>
<keyword evidence="6" id="KW-0217">Developmental protein</keyword>
<feature type="compositionally biased region" description="Basic and acidic residues" evidence="27">
    <location>
        <begin position="726"/>
        <end position="736"/>
    </location>
</feature>
<feature type="compositionally biased region" description="Basic and acidic residues" evidence="27">
    <location>
        <begin position="571"/>
        <end position="584"/>
    </location>
</feature>
<evidence type="ECO:0000259" key="29">
    <source>
        <dbReference type="PROSITE" id="PS50057"/>
    </source>
</evidence>
<evidence type="ECO:0000256" key="27">
    <source>
        <dbReference type="SAM" id="MobiDB-lite"/>
    </source>
</evidence>
<dbReference type="PANTHER" id="PTHR46221">
    <property type="entry name" value="FERM AND PDZ DOMAIN-CONTAINING PROTEIN FAMILY MEMBER"/>
    <property type="match status" value="1"/>
</dbReference>
<dbReference type="Pfam" id="PF07714">
    <property type="entry name" value="PK_Tyr_Ser-Thr"/>
    <property type="match status" value="1"/>
</dbReference>
<reference evidence="31" key="1">
    <citation type="submission" date="2025-08" db="UniProtKB">
        <authorList>
            <consortium name="RefSeq"/>
        </authorList>
    </citation>
    <scope>IDENTIFICATION</scope>
    <source>
        <tissue evidence="31">Blood</tissue>
    </source>
</reference>
<dbReference type="Gene3D" id="3.30.200.20">
    <property type="entry name" value="Phosphorylase Kinase, domain 1"/>
    <property type="match status" value="1"/>
</dbReference>
<dbReference type="Gene3D" id="1.20.5.540">
    <property type="entry name" value="Single helix bin"/>
    <property type="match status" value="1"/>
</dbReference>
<organism evidence="30 31">
    <name type="scientific">Sapajus apella</name>
    <name type="common">Brown-capped capuchin</name>
    <name type="synonym">Cebus apella</name>
    <dbReference type="NCBI Taxonomy" id="9515"/>
    <lineage>
        <taxon>Eukaryota</taxon>
        <taxon>Metazoa</taxon>
        <taxon>Chordata</taxon>
        <taxon>Craniata</taxon>
        <taxon>Vertebrata</taxon>
        <taxon>Euteleostomi</taxon>
        <taxon>Mammalia</taxon>
        <taxon>Eutheria</taxon>
        <taxon>Euarchontoglires</taxon>
        <taxon>Primates</taxon>
        <taxon>Haplorrhini</taxon>
        <taxon>Platyrrhini</taxon>
        <taxon>Cebidae</taxon>
        <taxon>Cebinae</taxon>
        <taxon>Sapajus</taxon>
    </lineage>
</organism>
<name>A0A6J3FBZ4_SAPAP</name>
<evidence type="ECO:0000256" key="19">
    <source>
        <dbReference type="ARBA" id="ARBA00023273"/>
    </source>
</evidence>
<feature type="compositionally biased region" description="Pro residues" evidence="27">
    <location>
        <begin position="756"/>
        <end position="767"/>
    </location>
</feature>
<dbReference type="InterPro" id="IPR014352">
    <property type="entry name" value="FERM/acyl-CoA-bd_prot_sf"/>
</dbReference>